<evidence type="ECO:0000256" key="1">
    <source>
        <dbReference type="SAM" id="Phobius"/>
    </source>
</evidence>
<feature type="signal peptide" evidence="2">
    <location>
        <begin position="1"/>
        <end position="20"/>
    </location>
</feature>
<evidence type="ECO:0000313" key="3">
    <source>
        <dbReference type="EMBL" id="EMR72864.1"/>
    </source>
</evidence>
<sequence>MFFSTTLTVVTVGFAALTSAIPLPVIKAASSIGCETSTRSLWFCKEMLDSAVAQQATVDHDGMLYKQVDSIIRDVGGLAESTSGSVAASMVKTDTVDGSIMTGRIAARRPWILIDPSSEHMRPVFIVAIVLSSILVLGAIVGFILVCFSSHKHSQKTSEISKDRAEGRQTANQPGVEGQEADIGFMFQFAL</sequence>
<protein>
    <submittedName>
        <fullName evidence="3">Uncharacterized protein</fullName>
    </submittedName>
</protein>
<name>M7T1P7_EUTLA</name>
<reference evidence="4" key="1">
    <citation type="journal article" date="2013" name="Genome Announc.">
        <title>Draft genome sequence of the grapevine dieback fungus Eutypa lata UCR-EL1.</title>
        <authorList>
            <person name="Blanco-Ulate B."/>
            <person name="Rolshausen P.E."/>
            <person name="Cantu D."/>
        </authorList>
    </citation>
    <scope>NUCLEOTIDE SEQUENCE [LARGE SCALE GENOMIC DNA]</scope>
    <source>
        <strain evidence="4">UCR-EL1</strain>
    </source>
</reference>
<accession>M7T1P7</accession>
<dbReference type="Proteomes" id="UP000012174">
    <property type="component" value="Unassembled WGS sequence"/>
</dbReference>
<evidence type="ECO:0000256" key="2">
    <source>
        <dbReference type="SAM" id="SignalP"/>
    </source>
</evidence>
<gene>
    <name evidence="3" type="ORF">UCREL1_64</name>
</gene>
<dbReference type="AlphaFoldDB" id="M7T1P7"/>
<keyword evidence="1" id="KW-0812">Transmembrane</keyword>
<feature type="chain" id="PRO_5004085162" evidence="2">
    <location>
        <begin position="21"/>
        <end position="191"/>
    </location>
</feature>
<keyword evidence="2" id="KW-0732">Signal</keyword>
<keyword evidence="1" id="KW-1133">Transmembrane helix</keyword>
<evidence type="ECO:0000313" key="4">
    <source>
        <dbReference type="Proteomes" id="UP000012174"/>
    </source>
</evidence>
<keyword evidence="1" id="KW-0472">Membrane</keyword>
<organism evidence="3 4">
    <name type="scientific">Eutypa lata (strain UCR-EL1)</name>
    <name type="common">Grapevine dieback disease fungus</name>
    <name type="synonym">Eutypa armeniacae</name>
    <dbReference type="NCBI Taxonomy" id="1287681"/>
    <lineage>
        <taxon>Eukaryota</taxon>
        <taxon>Fungi</taxon>
        <taxon>Dikarya</taxon>
        <taxon>Ascomycota</taxon>
        <taxon>Pezizomycotina</taxon>
        <taxon>Sordariomycetes</taxon>
        <taxon>Xylariomycetidae</taxon>
        <taxon>Xylariales</taxon>
        <taxon>Diatrypaceae</taxon>
        <taxon>Eutypa</taxon>
    </lineage>
</organism>
<dbReference type="HOGENOM" id="CLU_1421416_0_0_1"/>
<dbReference type="EMBL" id="KB705362">
    <property type="protein sequence ID" value="EMR72864.1"/>
    <property type="molecule type" value="Genomic_DNA"/>
</dbReference>
<dbReference type="OrthoDB" id="4768150at2759"/>
<dbReference type="KEGG" id="ela:UCREL1_64"/>
<keyword evidence="4" id="KW-1185">Reference proteome</keyword>
<feature type="transmembrane region" description="Helical" evidence="1">
    <location>
        <begin position="124"/>
        <end position="148"/>
    </location>
</feature>
<proteinExistence type="predicted"/>